<keyword evidence="8 10" id="KW-0012">Acyltransferase</keyword>
<evidence type="ECO:0000256" key="7">
    <source>
        <dbReference type="ARBA" id="ARBA00023288"/>
    </source>
</evidence>
<feature type="transmembrane region" description="Helical" evidence="10">
    <location>
        <begin position="161"/>
        <end position="185"/>
    </location>
</feature>
<dbReference type="OMA" id="CFVVMHI"/>
<dbReference type="HOGENOM" id="CLU_027721_3_0_1"/>
<organism evidence="12 13">
    <name type="scientific">Edhazardia aedis (strain USNM 41457)</name>
    <name type="common">Microsporidian parasite</name>
    <dbReference type="NCBI Taxonomy" id="1003232"/>
    <lineage>
        <taxon>Eukaryota</taxon>
        <taxon>Fungi</taxon>
        <taxon>Fungi incertae sedis</taxon>
        <taxon>Microsporidia</taxon>
        <taxon>Edhazardia</taxon>
    </lineage>
</organism>
<dbReference type="VEuPathDB" id="MicrosporidiaDB:EDEG_01277"/>
<dbReference type="PANTHER" id="PTHR12246">
    <property type="entry name" value="PALMITOYLTRANSFERASE ZDHHC16"/>
    <property type="match status" value="1"/>
</dbReference>
<feature type="transmembrane region" description="Helical" evidence="10">
    <location>
        <begin position="54"/>
        <end position="74"/>
    </location>
</feature>
<keyword evidence="2 10" id="KW-0808">Transferase</keyword>
<feature type="transmembrane region" description="Helical" evidence="10">
    <location>
        <begin position="20"/>
        <end position="42"/>
    </location>
</feature>
<comment type="catalytic activity">
    <reaction evidence="9 10">
        <text>L-cysteinyl-[protein] + hexadecanoyl-CoA = S-hexadecanoyl-L-cysteinyl-[protein] + CoA</text>
        <dbReference type="Rhea" id="RHEA:36683"/>
        <dbReference type="Rhea" id="RHEA-COMP:10131"/>
        <dbReference type="Rhea" id="RHEA-COMP:11032"/>
        <dbReference type="ChEBI" id="CHEBI:29950"/>
        <dbReference type="ChEBI" id="CHEBI:57287"/>
        <dbReference type="ChEBI" id="CHEBI:57379"/>
        <dbReference type="ChEBI" id="CHEBI:74151"/>
        <dbReference type="EC" id="2.3.1.225"/>
    </reaction>
</comment>
<evidence type="ECO:0000256" key="5">
    <source>
        <dbReference type="ARBA" id="ARBA00023136"/>
    </source>
</evidence>
<comment type="subcellular location">
    <subcellularLocation>
        <location evidence="1">Membrane</location>
        <topology evidence="1">Multi-pass membrane protein</topology>
    </subcellularLocation>
</comment>
<dbReference type="GO" id="GO:0016020">
    <property type="term" value="C:membrane"/>
    <property type="evidence" value="ECO:0007669"/>
    <property type="project" value="UniProtKB-SubCell"/>
</dbReference>
<dbReference type="OrthoDB" id="9909019at2759"/>
<dbReference type="GO" id="GO:0019706">
    <property type="term" value="F:protein-cysteine S-palmitoyltransferase activity"/>
    <property type="evidence" value="ECO:0007669"/>
    <property type="project" value="UniProtKB-EC"/>
</dbReference>
<feature type="transmembrane region" description="Helical" evidence="10">
    <location>
        <begin position="197"/>
        <end position="225"/>
    </location>
</feature>
<dbReference type="EMBL" id="AFBI03000017">
    <property type="protein sequence ID" value="EJW04509.1"/>
    <property type="molecule type" value="Genomic_DNA"/>
</dbReference>
<dbReference type="FunCoup" id="J9DAH5">
    <property type="interactions" value="47"/>
</dbReference>
<evidence type="ECO:0000256" key="2">
    <source>
        <dbReference type="ARBA" id="ARBA00022679"/>
    </source>
</evidence>
<keyword evidence="6" id="KW-0564">Palmitate</keyword>
<proteinExistence type="inferred from homology"/>
<keyword evidence="3 10" id="KW-0812">Transmembrane</keyword>
<dbReference type="STRING" id="1003232.J9DAH5"/>
<dbReference type="InParanoid" id="J9DAH5"/>
<accession>J9DAH5</accession>
<name>J9DAH5_EDHAE</name>
<evidence type="ECO:0000259" key="11">
    <source>
        <dbReference type="Pfam" id="PF01529"/>
    </source>
</evidence>
<reference evidence="13" key="2">
    <citation type="submission" date="2015-07" db="EMBL/GenBank/DDBJ databases">
        <title>Contrasting host-pathogen interactions and genome evolution in two generalist and specialist microsporidian pathogens of mosquitoes.</title>
        <authorList>
            <consortium name="The Broad Institute Genomics Platform"/>
            <consortium name="The Broad Institute Genome Sequencing Center for Infectious Disease"/>
            <person name="Cuomo C.A."/>
            <person name="Sanscrainte N.D."/>
            <person name="Goldberg J.M."/>
            <person name="Heiman D."/>
            <person name="Young S."/>
            <person name="Zeng Q."/>
            <person name="Becnel J.J."/>
            <person name="Birren B.W."/>
        </authorList>
    </citation>
    <scope>NUCLEOTIDE SEQUENCE [LARGE SCALE GENOMIC DNA]</scope>
    <source>
        <strain evidence="13">USNM 41457</strain>
    </source>
</reference>
<gene>
    <name evidence="12" type="ORF">EDEG_01277</name>
</gene>
<evidence type="ECO:0000256" key="6">
    <source>
        <dbReference type="ARBA" id="ARBA00023139"/>
    </source>
</evidence>
<protein>
    <recommendedName>
        <fullName evidence="10">Palmitoyltransferase</fullName>
        <ecNumber evidence="10">2.3.1.225</ecNumber>
    </recommendedName>
</protein>
<comment type="caution">
    <text evidence="12">The sequence shown here is derived from an EMBL/GenBank/DDBJ whole genome shotgun (WGS) entry which is preliminary data.</text>
</comment>
<evidence type="ECO:0000313" key="12">
    <source>
        <dbReference type="EMBL" id="EJW04509.1"/>
    </source>
</evidence>
<dbReference type="Pfam" id="PF01529">
    <property type="entry name" value="DHHC"/>
    <property type="match status" value="1"/>
</dbReference>
<dbReference type="AlphaFoldDB" id="J9DAH5"/>
<evidence type="ECO:0000256" key="8">
    <source>
        <dbReference type="ARBA" id="ARBA00023315"/>
    </source>
</evidence>
<evidence type="ECO:0000256" key="3">
    <source>
        <dbReference type="ARBA" id="ARBA00022692"/>
    </source>
</evidence>
<comment type="similarity">
    <text evidence="10">Belongs to the DHHC palmitoyltransferase family.</text>
</comment>
<dbReference type="PROSITE" id="PS50216">
    <property type="entry name" value="DHHC"/>
    <property type="match status" value="1"/>
</dbReference>
<sequence>MRLGELITQLKYEGEYLRKFITTIFVPTYILYSYYVFIGFFYVNFSEAHCNLSIIALIIYQFIISMVVVHYMLLIPKPGVSTRNLSTLPLEKSPNDFSCLNMYLSEYLKVKHVQSQILCITCGIYKPPRAHHCTKCNSCYLRMDHHCVWINNCVAFHNYKFFILFMFWLIFYAIFVSFNFFYSLIGSDTVETGMQKASYIICIAFSIVVLLAIVPLLFFHLVLLFRNETTIENIAINEYIYYNRKNLHAFQEGRYNEENALKDRQFLNPYNLGWKENFKQIFGKKWYLWFLPVETTQGDGYDFEKNITVEDDLMLL</sequence>
<keyword evidence="13" id="KW-1185">Reference proteome</keyword>
<feature type="domain" description="Palmitoyltransferase DHHC" evidence="11">
    <location>
        <begin position="118"/>
        <end position="234"/>
    </location>
</feature>
<evidence type="ECO:0000256" key="1">
    <source>
        <dbReference type="ARBA" id="ARBA00004141"/>
    </source>
</evidence>
<dbReference type="EC" id="2.3.1.225" evidence="10"/>
<dbReference type="Proteomes" id="UP000003163">
    <property type="component" value="Unassembled WGS sequence"/>
</dbReference>
<evidence type="ECO:0000256" key="4">
    <source>
        <dbReference type="ARBA" id="ARBA00022989"/>
    </source>
</evidence>
<evidence type="ECO:0000256" key="9">
    <source>
        <dbReference type="ARBA" id="ARBA00048048"/>
    </source>
</evidence>
<evidence type="ECO:0000313" key="13">
    <source>
        <dbReference type="Proteomes" id="UP000003163"/>
    </source>
</evidence>
<comment type="domain">
    <text evidence="10">The DHHC domain is required for palmitoyltransferase activity.</text>
</comment>
<dbReference type="InterPro" id="IPR039859">
    <property type="entry name" value="PFA4/ZDH16/20/ERF2-like"/>
</dbReference>
<keyword evidence="5 10" id="KW-0472">Membrane</keyword>
<keyword evidence="4 10" id="KW-1133">Transmembrane helix</keyword>
<reference evidence="12 13" key="1">
    <citation type="submission" date="2011-08" db="EMBL/GenBank/DDBJ databases">
        <authorList>
            <person name="Liu Z.J."/>
            <person name="Shi F.L."/>
            <person name="Lu J.Q."/>
            <person name="Li M."/>
            <person name="Wang Z.L."/>
        </authorList>
    </citation>
    <scope>NUCLEOTIDE SEQUENCE [LARGE SCALE GENOMIC DNA]</scope>
    <source>
        <strain evidence="12 13">USNM 41457</strain>
    </source>
</reference>
<keyword evidence="7" id="KW-0449">Lipoprotein</keyword>
<dbReference type="InterPro" id="IPR001594">
    <property type="entry name" value="Palmitoyltrfase_DHHC"/>
</dbReference>
<evidence type="ECO:0000256" key="10">
    <source>
        <dbReference type="RuleBase" id="RU079119"/>
    </source>
</evidence>